<feature type="signal peptide" evidence="1">
    <location>
        <begin position="1"/>
        <end position="24"/>
    </location>
</feature>
<name>A0ABU1E177_9FLAO</name>
<evidence type="ECO:0000256" key="1">
    <source>
        <dbReference type="SAM" id="SignalP"/>
    </source>
</evidence>
<dbReference type="PROSITE" id="PS51257">
    <property type="entry name" value="PROKAR_LIPOPROTEIN"/>
    <property type="match status" value="1"/>
</dbReference>
<gene>
    <name evidence="2" type="ORF">REB14_05045</name>
</gene>
<reference evidence="2 3" key="1">
    <citation type="submission" date="2023-08" db="EMBL/GenBank/DDBJ databases">
        <authorList>
            <person name="Maltman C."/>
        </authorList>
    </citation>
    <scope>NUCLEOTIDE SEQUENCE [LARGE SCALE GENOMIC DNA]</scope>
    <source>
        <strain evidence="2 3">ES2</strain>
    </source>
</reference>
<keyword evidence="1" id="KW-0732">Signal</keyword>
<dbReference type="RefSeq" id="WP_309521661.1">
    <property type="nucleotide sequence ID" value="NZ_JAVIXS010000003.1"/>
</dbReference>
<evidence type="ECO:0000313" key="3">
    <source>
        <dbReference type="Proteomes" id="UP001260959"/>
    </source>
</evidence>
<dbReference type="Proteomes" id="UP001260959">
    <property type="component" value="Unassembled WGS sequence"/>
</dbReference>
<comment type="caution">
    <text evidence="2">The sequence shown here is derived from an EMBL/GenBank/DDBJ whole genome shotgun (WGS) entry which is preliminary data.</text>
</comment>
<proteinExistence type="predicted"/>
<evidence type="ECO:0000313" key="2">
    <source>
        <dbReference type="EMBL" id="MDR4951551.1"/>
    </source>
</evidence>
<dbReference type="EMBL" id="JAVIXS010000003">
    <property type="protein sequence ID" value="MDR4951551.1"/>
    <property type="molecule type" value="Genomic_DNA"/>
</dbReference>
<feature type="chain" id="PRO_5047414691" evidence="1">
    <location>
        <begin position="25"/>
        <end position="582"/>
    </location>
</feature>
<keyword evidence="3" id="KW-1185">Reference proteome</keyword>
<accession>A0ABU1E177</accession>
<sequence>MKKLNLLMLLALTLLMFGCRTELSNDTETNTFQSDFRKTIKLKEALAFKNYLTEIKNNPSHTYGKSEDFLSSLSDEATVTVITQNNVTSYSTVVRHLDRSSDVLVYSTDNENKSIGFIAKYKPADLTKNYQIDNFTGTVEYTTMDDRPMGVKELSNGTPLPDKVTGTKTSANKMDCSLSIRLIEVNCNGDNHSPSQYAQCVASEKPYYVVEITEICPSGGQPPKGFPNMGMYDGGGDSGGSTTSSEMSIQDSFNYMLNESGFAELSADEYTYIQNNQYIGGQLLSYFYNNLNQNNTQLLHWSIRYFKSLGNLGPNTITIWKEFESKLNFAQQFFANNPNATWEQFYNQFLDTPCERTKTTLNKSSIQQGISNVKAQAQQTLINPKTGEIGFKEKKDGTVVPADVNLSHQVKFNDTTDGYGGYHNHTASGIHILSPYDIVDTLFGFAAAQSVNDGVGNAYFGMIAAEWCNTCPGGKKEIHYVIRYAGTGTELGNFVYSPAQMAQFKNDYQTKESELTNTSLNGSTYINSAGDLNEKGLEKLFFDTLTNMGLDNKIVLQRVESNGTVYNVTKDSSGSITATPCP</sequence>
<organism evidence="2 3">
    <name type="scientific">Chryseobacterium metallicongregator</name>
    <dbReference type="NCBI Taxonomy" id="3073042"/>
    <lineage>
        <taxon>Bacteria</taxon>
        <taxon>Pseudomonadati</taxon>
        <taxon>Bacteroidota</taxon>
        <taxon>Flavobacteriia</taxon>
        <taxon>Flavobacteriales</taxon>
        <taxon>Weeksellaceae</taxon>
        <taxon>Chryseobacterium group</taxon>
        <taxon>Chryseobacterium</taxon>
    </lineage>
</organism>
<protein>
    <submittedName>
        <fullName evidence="2">Uncharacterized protein</fullName>
    </submittedName>
</protein>